<feature type="compositionally biased region" description="Low complexity" evidence="5">
    <location>
        <begin position="152"/>
        <end position="162"/>
    </location>
</feature>
<feature type="compositionally biased region" description="Acidic residues" evidence="5">
    <location>
        <begin position="245"/>
        <end position="256"/>
    </location>
</feature>
<feature type="compositionally biased region" description="Basic residues" evidence="5">
    <location>
        <begin position="334"/>
        <end position="348"/>
    </location>
</feature>
<dbReference type="InterPro" id="IPR041913">
    <property type="entry name" value="POLD3_sf"/>
</dbReference>
<feature type="compositionally biased region" description="Acidic residues" evidence="5">
    <location>
        <begin position="286"/>
        <end position="302"/>
    </location>
</feature>
<dbReference type="GO" id="GO:1904161">
    <property type="term" value="P:DNA synthesis involved in UV-damage excision repair"/>
    <property type="evidence" value="ECO:0007669"/>
    <property type="project" value="TreeGrafter"/>
</dbReference>
<feature type="region of interest" description="Disordered" evidence="5">
    <location>
        <begin position="41"/>
        <end position="62"/>
    </location>
</feature>
<dbReference type="RefSeq" id="XP_002584171.1">
    <property type="nucleotide sequence ID" value="XM_002584125.1"/>
</dbReference>
<sequence>MLYDFHQHENSKKPNSVNATYLLTGVLEKQNSLKDQGQFKDGEDEIMQSSPFMSSQAVPDDESSEEEIQETSVLLVREDELQDAKDKYRTIYSIFMYSVQPASPPDLHAVADITALISTQDPLQYGLMYGMIQNKNVKRRTGPVPAPALVSAKPKVPKQAVVKQEEKSQEEPKAETKREIGSRPASRQSSGSQTTAKVSQRPAPSKNASSDLFKAFAKAKPKIKKAEPATAPGVESGEPSGVEDVVMDDDSEEEREDLFLDTGERTTNKTRESRKEREEKLRKMMDDDDDDEMPDVQEDVQEESPSASGETSQADKEKPEPAENSSESAPVRSTGRRRGKRRVMKKKTFKDDKGYLVTKEEPVWESFSEDEPEPPKKRPFPAPSGGKAAKGGQKSSQGSIMSFFGRK</sequence>
<organism evidence="6 7">
    <name type="scientific">Uncinocarpus reesii (strain UAMH 1704)</name>
    <dbReference type="NCBI Taxonomy" id="336963"/>
    <lineage>
        <taxon>Eukaryota</taxon>
        <taxon>Fungi</taxon>
        <taxon>Dikarya</taxon>
        <taxon>Ascomycota</taxon>
        <taxon>Pezizomycotina</taxon>
        <taxon>Eurotiomycetes</taxon>
        <taxon>Eurotiomycetidae</taxon>
        <taxon>Onygenales</taxon>
        <taxon>Onygenaceae</taxon>
        <taxon>Uncinocarpus</taxon>
    </lineage>
</organism>
<comment type="subcellular location">
    <subcellularLocation>
        <location evidence="1">Nucleus</location>
    </subcellularLocation>
</comment>
<dbReference type="GO" id="GO:0043625">
    <property type="term" value="C:delta DNA polymerase complex"/>
    <property type="evidence" value="ECO:0007669"/>
    <property type="project" value="InterPro"/>
</dbReference>
<proteinExistence type="predicted"/>
<keyword evidence="7" id="KW-1185">Reference proteome</keyword>
<dbReference type="Pfam" id="PF09507">
    <property type="entry name" value="CDC27"/>
    <property type="match status" value="1"/>
</dbReference>
<accession>C4JUQ7</accession>
<dbReference type="EMBL" id="CH476617">
    <property type="protein sequence ID" value="EEP80018.1"/>
    <property type="molecule type" value="Genomic_DNA"/>
</dbReference>
<reference evidence="7" key="1">
    <citation type="journal article" date="2009" name="Genome Res.">
        <title>Comparative genomic analyses of the human fungal pathogens Coccidioides and their relatives.</title>
        <authorList>
            <person name="Sharpton T.J."/>
            <person name="Stajich J.E."/>
            <person name="Rounsley S.D."/>
            <person name="Gardner M.J."/>
            <person name="Wortman J.R."/>
            <person name="Jordar V.S."/>
            <person name="Maiti R."/>
            <person name="Kodira C.D."/>
            <person name="Neafsey D.E."/>
            <person name="Zeng Q."/>
            <person name="Hung C.-Y."/>
            <person name="McMahan C."/>
            <person name="Muszewska A."/>
            <person name="Grynberg M."/>
            <person name="Mandel M.A."/>
            <person name="Kellner E.M."/>
            <person name="Barker B.M."/>
            <person name="Galgiani J.N."/>
            <person name="Orbach M.J."/>
            <person name="Kirkland T.N."/>
            <person name="Cole G.T."/>
            <person name="Henn M.R."/>
            <person name="Birren B.W."/>
            <person name="Taylor J.W."/>
        </authorList>
    </citation>
    <scope>NUCLEOTIDE SEQUENCE [LARGE SCALE GENOMIC DNA]</scope>
    <source>
        <strain evidence="7">UAMH 1704</strain>
    </source>
</reference>
<evidence type="ECO:0000256" key="5">
    <source>
        <dbReference type="SAM" id="MobiDB-lite"/>
    </source>
</evidence>
<feature type="region of interest" description="Disordered" evidence="5">
    <location>
        <begin position="140"/>
        <end position="407"/>
    </location>
</feature>
<dbReference type="KEGG" id="ure:UREG_04860"/>
<feature type="compositionally biased region" description="Basic and acidic residues" evidence="5">
    <location>
        <begin position="262"/>
        <end position="285"/>
    </location>
</feature>
<dbReference type="GeneID" id="8441171"/>
<evidence type="ECO:0000256" key="2">
    <source>
        <dbReference type="ARBA" id="ARBA00017589"/>
    </source>
</evidence>
<dbReference type="InParanoid" id="C4JUQ7"/>
<keyword evidence="3" id="KW-0235">DNA replication</keyword>
<feature type="compositionally biased region" description="Polar residues" evidence="5">
    <location>
        <begin position="47"/>
        <end position="57"/>
    </location>
</feature>
<evidence type="ECO:0000256" key="4">
    <source>
        <dbReference type="ARBA" id="ARBA00023242"/>
    </source>
</evidence>
<dbReference type="PANTHER" id="PTHR17598">
    <property type="entry name" value="DNA POLYMERASE DELTA SUBUNIT 3"/>
    <property type="match status" value="1"/>
</dbReference>
<dbReference type="eggNOG" id="ENOG502QPSW">
    <property type="taxonomic scope" value="Eukaryota"/>
</dbReference>
<dbReference type="GO" id="GO:0006271">
    <property type="term" value="P:DNA strand elongation involved in DNA replication"/>
    <property type="evidence" value="ECO:0007669"/>
    <property type="project" value="TreeGrafter"/>
</dbReference>
<dbReference type="HOGENOM" id="CLU_047736_0_0_1"/>
<feature type="compositionally biased region" description="Basic and acidic residues" evidence="5">
    <location>
        <begin position="349"/>
        <end position="362"/>
    </location>
</feature>
<name>C4JUQ7_UNCRE</name>
<dbReference type="STRING" id="336963.C4JUQ7"/>
<gene>
    <name evidence="6" type="ORF">UREG_04860</name>
</gene>
<dbReference type="Gene3D" id="3.90.1030.20">
    <property type="entry name" value="DNA polymerase delta, p66 (Cdc27) subunit, wHTH domain"/>
    <property type="match status" value="1"/>
</dbReference>
<evidence type="ECO:0000313" key="7">
    <source>
        <dbReference type="Proteomes" id="UP000002058"/>
    </source>
</evidence>
<evidence type="ECO:0000256" key="3">
    <source>
        <dbReference type="ARBA" id="ARBA00022705"/>
    </source>
</evidence>
<dbReference type="InterPro" id="IPR019038">
    <property type="entry name" value="POLD3"/>
</dbReference>
<dbReference type="OMA" id="QMLYDFH"/>
<dbReference type="GO" id="GO:0003887">
    <property type="term" value="F:DNA-directed DNA polymerase activity"/>
    <property type="evidence" value="ECO:0007669"/>
    <property type="project" value="TreeGrafter"/>
</dbReference>
<feature type="compositionally biased region" description="Polar residues" evidence="5">
    <location>
        <begin position="185"/>
        <end position="198"/>
    </location>
</feature>
<dbReference type="Proteomes" id="UP000002058">
    <property type="component" value="Unassembled WGS sequence"/>
</dbReference>
<dbReference type="VEuPathDB" id="FungiDB:UREG_04860"/>
<keyword evidence="4" id="KW-0539">Nucleus</keyword>
<dbReference type="PANTHER" id="PTHR17598:SF13">
    <property type="entry name" value="DNA POLYMERASE DELTA SUBUNIT 3"/>
    <property type="match status" value="1"/>
</dbReference>
<feature type="compositionally biased region" description="Low complexity" evidence="5">
    <location>
        <begin position="383"/>
        <end position="399"/>
    </location>
</feature>
<evidence type="ECO:0000313" key="6">
    <source>
        <dbReference type="EMBL" id="EEP80018.1"/>
    </source>
</evidence>
<dbReference type="GO" id="GO:0006297">
    <property type="term" value="P:nucleotide-excision repair, DNA gap filling"/>
    <property type="evidence" value="ECO:0007669"/>
    <property type="project" value="TreeGrafter"/>
</dbReference>
<dbReference type="OrthoDB" id="514823at2759"/>
<dbReference type="AlphaFoldDB" id="C4JUQ7"/>
<feature type="compositionally biased region" description="Basic and acidic residues" evidence="5">
    <location>
        <begin position="163"/>
        <end position="181"/>
    </location>
</feature>
<evidence type="ECO:0000256" key="1">
    <source>
        <dbReference type="ARBA" id="ARBA00004123"/>
    </source>
</evidence>
<protein>
    <recommendedName>
        <fullName evidence="2">DNA polymerase delta subunit 3</fullName>
    </recommendedName>
</protein>